<protein>
    <submittedName>
        <fullName evidence="1">Metal-dependent hydrolase</fullName>
        <ecNumber evidence="1">3.-.-.-</ecNumber>
    </submittedName>
</protein>
<evidence type="ECO:0000313" key="1">
    <source>
        <dbReference type="EMBL" id="MEL1250832.1"/>
    </source>
</evidence>
<dbReference type="EMBL" id="JBBYHV010000001">
    <property type="protein sequence ID" value="MEL1250832.1"/>
    <property type="molecule type" value="Genomic_DNA"/>
</dbReference>
<organism evidence="1 2">
    <name type="scientific">Aurantiacibacter gilvus</name>
    <dbReference type="NCBI Taxonomy" id="3139141"/>
    <lineage>
        <taxon>Bacteria</taxon>
        <taxon>Pseudomonadati</taxon>
        <taxon>Pseudomonadota</taxon>
        <taxon>Alphaproteobacteria</taxon>
        <taxon>Sphingomonadales</taxon>
        <taxon>Erythrobacteraceae</taxon>
        <taxon>Aurantiacibacter</taxon>
    </lineage>
</organism>
<proteinExistence type="predicted"/>
<comment type="caution">
    <text evidence="1">The sequence shown here is derived from an EMBL/GenBank/DDBJ whole genome shotgun (WGS) entry which is preliminary data.</text>
</comment>
<dbReference type="PANTHER" id="PTHR39456:SF1">
    <property type="entry name" value="METAL-DEPENDENT HYDROLASE"/>
    <property type="match status" value="1"/>
</dbReference>
<dbReference type="Proteomes" id="UP001497045">
    <property type="component" value="Unassembled WGS sequence"/>
</dbReference>
<keyword evidence="1" id="KW-0378">Hydrolase</keyword>
<dbReference type="RefSeq" id="WP_341673339.1">
    <property type="nucleotide sequence ID" value="NZ_JBBYHV010000001.1"/>
</dbReference>
<name>A0ABU9IEJ5_9SPHN</name>
<keyword evidence="2" id="KW-1185">Reference proteome</keyword>
<dbReference type="Pfam" id="PF10118">
    <property type="entry name" value="Metal_hydrol"/>
    <property type="match status" value="1"/>
</dbReference>
<accession>A0ABU9IEJ5</accession>
<dbReference type="EC" id="3.-.-.-" evidence="1"/>
<sequence length="286" mass="32980">MTAKTPPKASPEDITLTVRDRRFGRNTRRERGGDPVASAWFLALSASFPRGEAMFIEAVKAHRDGTPPRLAAEIREFIRQEVNHTREHVAFNRVATDAGYDMSNIQQRVNALTNDALQAPPVVTLAITIALEHFTAIIAHLFLTDEESLLSEGMGDPDLWRWHAAEEIEHKGVAFDTWQHATRNWKPRKRYVMRCMVMLQVTYRFLRNRMRDALELMEQDGVSGWKARWKLFAYLVGKPGMLRRIFPSWLSYFRPGFHPWDHDNRALIQLHDSAYVDANMQAIPAE</sequence>
<evidence type="ECO:0000313" key="2">
    <source>
        <dbReference type="Proteomes" id="UP001497045"/>
    </source>
</evidence>
<dbReference type="PANTHER" id="PTHR39456">
    <property type="entry name" value="METAL-DEPENDENT HYDROLASE"/>
    <property type="match status" value="1"/>
</dbReference>
<reference evidence="1 2" key="1">
    <citation type="submission" date="2024-04" db="EMBL/GenBank/DDBJ databases">
        <title>Aurantiacibacter sp. DGU6 16S ribosomal RNA gene Genome sequencing and assembly.</title>
        <authorList>
            <person name="Park S."/>
        </authorList>
    </citation>
    <scope>NUCLEOTIDE SEQUENCE [LARGE SCALE GENOMIC DNA]</scope>
    <source>
        <strain evidence="1 2">DGU6</strain>
    </source>
</reference>
<gene>
    <name evidence="1" type="ORF">AAEO60_09125</name>
</gene>
<dbReference type="GO" id="GO:0016787">
    <property type="term" value="F:hydrolase activity"/>
    <property type="evidence" value="ECO:0007669"/>
    <property type="project" value="UniProtKB-KW"/>
</dbReference>
<dbReference type="InterPro" id="IPR016516">
    <property type="entry name" value="UCP07580"/>
</dbReference>
<dbReference type="PIRSF" id="PIRSF007580">
    <property type="entry name" value="UCP07580"/>
    <property type="match status" value="1"/>
</dbReference>